<keyword evidence="5 7" id="KW-0472">Membrane</keyword>
<accession>A0A3M2LV47</accession>
<name>A0A3M2LV47_9ACTN</name>
<evidence type="ECO:0000256" key="4">
    <source>
        <dbReference type="ARBA" id="ARBA00022989"/>
    </source>
</evidence>
<evidence type="ECO:0000313" key="9">
    <source>
        <dbReference type="EMBL" id="RMI40423.1"/>
    </source>
</evidence>
<reference evidence="9 10" key="1">
    <citation type="submission" date="2018-10" db="EMBL/GenBank/DDBJ databases">
        <title>Isolation from soil.</title>
        <authorList>
            <person name="Hu J."/>
        </authorList>
    </citation>
    <scope>NUCLEOTIDE SEQUENCE [LARGE SCALE GENOMIC DNA]</scope>
    <source>
        <strain evidence="9 10">NEAU-Ht49</strain>
    </source>
</reference>
<evidence type="ECO:0000256" key="5">
    <source>
        <dbReference type="ARBA" id="ARBA00023136"/>
    </source>
</evidence>
<dbReference type="EMBL" id="RFFG01000054">
    <property type="protein sequence ID" value="RMI40423.1"/>
    <property type="molecule type" value="Genomic_DNA"/>
</dbReference>
<dbReference type="InterPro" id="IPR004869">
    <property type="entry name" value="MMPL_dom"/>
</dbReference>
<feature type="transmembrane region" description="Helical" evidence="7">
    <location>
        <begin position="620"/>
        <end position="653"/>
    </location>
</feature>
<dbReference type="SUPFAM" id="SSF82866">
    <property type="entry name" value="Multidrug efflux transporter AcrB transmembrane domain"/>
    <property type="match status" value="2"/>
</dbReference>
<feature type="transmembrane region" description="Helical" evidence="7">
    <location>
        <begin position="517"/>
        <end position="536"/>
    </location>
</feature>
<dbReference type="PROSITE" id="PS50156">
    <property type="entry name" value="SSD"/>
    <property type="match status" value="1"/>
</dbReference>
<feature type="transmembrane region" description="Helical" evidence="7">
    <location>
        <begin position="305"/>
        <end position="331"/>
    </location>
</feature>
<feature type="compositionally biased region" description="Low complexity" evidence="6">
    <location>
        <begin position="698"/>
        <end position="714"/>
    </location>
</feature>
<evidence type="ECO:0000256" key="6">
    <source>
        <dbReference type="SAM" id="MobiDB-lite"/>
    </source>
</evidence>
<dbReference type="GO" id="GO:0005886">
    <property type="term" value="C:plasma membrane"/>
    <property type="evidence" value="ECO:0007669"/>
    <property type="project" value="UniProtKB-SubCell"/>
</dbReference>
<evidence type="ECO:0000256" key="3">
    <source>
        <dbReference type="ARBA" id="ARBA00022692"/>
    </source>
</evidence>
<feature type="domain" description="SSD" evidence="8">
    <location>
        <begin position="205"/>
        <end position="330"/>
    </location>
</feature>
<dbReference type="PANTHER" id="PTHR33406">
    <property type="entry name" value="MEMBRANE PROTEIN MJ1562-RELATED"/>
    <property type="match status" value="1"/>
</dbReference>
<protein>
    <submittedName>
        <fullName evidence="9">MMPL family transporter</fullName>
    </submittedName>
</protein>
<evidence type="ECO:0000313" key="10">
    <source>
        <dbReference type="Proteomes" id="UP000282674"/>
    </source>
</evidence>
<feature type="transmembrane region" description="Helical" evidence="7">
    <location>
        <begin position="186"/>
        <end position="219"/>
    </location>
</feature>
<organism evidence="9 10">
    <name type="scientific">Actinomadura harenae</name>
    <dbReference type="NCBI Taxonomy" id="2483351"/>
    <lineage>
        <taxon>Bacteria</taxon>
        <taxon>Bacillati</taxon>
        <taxon>Actinomycetota</taxon>
        <taxon>Actinomycetes</taxon>
        <taxon>Streptosporangiales</taxon>
        <taxon>Thermomonosporaceae</taxon>
        <taxon>Actinomadura</taxon>
    </lineage>
</organism>
<dbReference type="Gene3D" id="1.20.1640.10">
    <property type="entry name" value="Multidrug efflux transporter AcrB transmembrane domain"/>
    <property type="match status" value="2"/>
</dbReference>
<proteinExistence type="predicted"/>
<feature type="transmembrane region" description="Helical" evidence="7">
    <location>
        <begin position="279"/>
        <end position="299"/>
    </location>
</feature>
<comment type="caution">
    <text evidence="9">The sequence shown here is derived from an EMBL/GenBank/DDBJ whole genome shotgun (WGS) entry which is preliminary data.</text>
</comment>
<feature type="transmembrane region" description="Helical" evidence="7">
    <location>
        <begin position="231"/>
        <end position="252"/>
    </location>
</feature>
<keyword evidence="4 7" id="KW-1133">Transmembrane helix</keyword>
<feature type="transmembrane region" description="Helical" evidence="7">
    <location>
        <begin position="543"/>
        <end position="564"/>
    </location>
</feature>
<comment type="subcellular location">
    <subcellularLocation>
        <location evidence="1">Cell membrane</location>
        <topology evidence="1">Multi-pass membrane protein</topology>
    </subcellularLocation>
</comment>
<feature type="compositionally biased region" description="Basic and acidic residues" evidence="6">
    <location>
        <begin position="716"/>
        <end position="728"/>
    </location>
</feature>
<feature type="transmembrane region" description="Helical" evidence="7">
    <location>
        <begin position="368"/>
        <end position="388"/>
    </location>
</feature>
<keyword evidence="3 7" id="KW-0812">Transmembrane</keyword>
<feature type="transmembrane region" description="Helical" evidence="7">
    <location>
        <begin position="659"/>
        <end position="685"/>
    </location>
</feature>
<dbReference type="Proteomes" id="UP000282674">
    <property type="component" value="Unassembled WGS sequence"/>
</dbReference>
<dbReference type="Pfam" id="PF03176">
    <property type="entry name" value="MMPL"/>
    <property type="match status" value="2"/>
</dbReference>
<keyword evidence="10" id="KW-1185">Reference proteome</keyword>
<dbReference type="AlphaFoldDB" id="A0A3M2LV47"/>
<dbReference type="InterPro" id="IPR050545">
    <property type="entry name" value="Mycobact_MmpL"/>
</dbReference>
<feature type="region of interest" description="Disordered" evidence="6">
    <location>
        <begin position="696"/>
        <end position="728"/>
    </location>
</feature>
<sequence>MLPERKPITERVAGWSARHRTVAITGWLVLVVAAILGAGALGLGQRHSTDPGESGRADRVLDVHTGYIPPLENVLVQSRNGTARFADDPGLRATARELSEALRPYGAVRSPLVSRDGRSGLVSVQIAGPEEEFRAHYDGVVRAVRDVAARHPGVRLAQAGDKSLSDAVNGGIKDDMKRAEYFSLPLTVLILLAVFGSLVAAGIPLLLAVTTVAGTFGLLRLAGHWVPVNSAASSIVLLIGIAVGVDYSLFYLRRTREERAAGRSPDEALRVATRTSGHVVVVSGVTVMLCLAGLPLTGLDNFKGLTAGTVLVVGLAMAGSVTFLPALLAALGARVDAVRLPWIGRRRTAATPSRFWTAVAERVVRRPLVWGGLAVLALVLLTVPAFGLRLQDAAVTDSLPRSVPVVDAALRMQEAFPGAPSPASVVLWEKRPGALDDPAVTSAVAGLGPTVTARSGNVLVARVPLAHFGTGAEANRSLLDLRHRADTAFGGADGVGHAVAGKTAFAYDFTRVIKNRTAVVVGAVLAPAFVLLALTFRSLAVPLVSIALNLLSIGAAIGVLAWGFQDGHLGGALGFTSYGGVVGWLPLFMFVILFGLSMDYHIFILSRIREHRAEGLPARAAVVAGVGATSGVVTSAAAIMTCAFSVFAVLTAIEYKMMGVGLAAAILIDATLVRGVLLPAALAVLGDRLWRTPPAAGRVSPRAADAAPSAPASREPTLEERGTRPSLP</sequence>
<feature type="transmembrane region" description="Helical" evidence="7">
    <location>
        <begin position="24"/>
        <end position="44"/>
    </location>
</feature>
<evidence type="ECO:0000256" key="7">
    <source>
        <dbReference type="SAM" id="Phobius"/>
    </source>
</evidence>
<feature type="transmembrane region" description="Helical" evidence="7">
    <location>
        <begin position="584"/>
        <end position="608"/>
    </location>
</feature>
<evidence type="ECO:0000259" key="8">
    <source>
        <dbReference type="PROSITE" id="PS50156"/>
    </source>
</evidence>
<evidence type="ECO:0000256" key="1">
    <source>
        <dbReference type="ARBA" id="ARBA00004651"/>
    </source>
</evidence>
<gene>
    <name evidence="9" type="ORF">EBO15_26550</name>
</gene>
<dbReference type="OrthoDB" id="7051771at2"/>
<evidence type="ECO:0000256" key="2">
    <source>
        <dbReference type="ARBA" id="ARBA00022475"/>
    </source>
</evidence>
<dbReference type="PANTHER" id="PTHR33406:SF13">
    <property type="entry name" value="MEMBRANE PROTEIN YDFJ"/>
    <property type="match status" value="1"/>
</dbReference>
<keyword evidence="2" id="KW-1003">Cell membrane</keyword>
<dbReference type="RefSeq" id="WP_122197175.1">
    <property type="nucleotide sequence ID" value="NZ_JBHSKC010000039.1"/>
</dbReference>
<dbReference type="InterPro" id="IPR000731">
    <property type="entry name" value="SSD"/>
</dbReference>